<name>A0A8S5LMT0_9CAUD</name>
<evidence type="ECO:0000313" key="2">
    <source>
        <dbReference type="EMBL" id="DAD71187.1"/>
    </source>
</evidence>
<sequence length="91" mass="9967">MNITITAQSLITAAAVLSAVLAIAGVVFAVYRWYLKQNKQNDEIKKIKTENTLICYGLSAALDGLIQLGANHSVTMAKEKLDKHLNQQAHE</sequence>
<feature type="transmembrane region" description="Helical" evidence="1">
    <location>
        <begin position="6"/>
        <end position="31"/>
    </location>
</feature>
<evidence type="ECO:0000256" key="1">
    <source>
        <dbReference type="SAM" id="Phobius"/>
    </source>
</evidence>
<keyword evidence="1" id="KW-0812">Transmembrane</keyword>
<keyword evidence="1" id="KW-1133">Transmembrane helix</keyword>
<evidence type="ECO:0008006" key="3">
    <source>
        <dbReference type="Google" id="ProtNLM"/>
    </source>
</evidence>
<accession>A0A8S5LMT0</accession>
<organism evidence="2">
    <name type="scientific">Siphoviridae sp. ctkyH28</name>
    <dbReference type="NCBI Taxonomy" id="2827585"/>
    <lineage>
        <taxon>Viruses</taxon>
        <taxon>Duplodnaviria</taxon>
        <taxon>Heunggongvirae</taxon>
        <taxon>Uroviricota</taxon>
        <taxon>Caudoviricetes</taxon>
    </lineage>
</organism>
<protein>
    <recommendedName>
        <fullName evidence="3">Branched-chain amino acid ABC transporter permease</fullName>
    </recommendedName>
</protein>
<dbReference type="EMBL" id="BK015877">
    <property type="protein sequence ID" value="DAD71187.1"/>
    <property type="molecule type" value="Genomic_DNA"/>
</dbReference>
<proteinExistence type="predicted"/>
<reference evidence="2" key="1">
    <citation type="journal article" date="2021" name="Proc. Natl. Acad. Sci. U.S.A.">
        <title>A Catalog of Tens of Thousands of Viruses from Human Metagenomes Reveals Hidden Associations with Chronic Diseases.</title>
        <authorList>
            <person name="Tisza M.J."/>
            <person name="Buck C.B."/>
        </authorList>
    </citation>
    <scope>NUCLEOTIDE SEQUENCE</scope>
    <source>
        <strain evidence="2">CtkyH28</strain>
    </source>
</reference>
<keyword evidence="1" id="KW-0472">Membrane</keyword>